<dbReference type="Proteomes" id="UP000814176">
    <property type="component" value="Unassembled WGS sequence"/>
</dbReference>
<accession>A0ABQ8KL01</accession>
<evidence type="ECO:0000256" key="1">
    <source>
        <dbReference type="SAM" id="Coils"/>
    </source>
</evidence>
<dbReference type="Pfam" id="PF20681">
    <property type="entry name" value="DUF6818"/>
    <property type="match status" value="1"/>
</dbReference>
<comment type="caution">
    <text evidence="4">The sequence shown here is derived from an EMBL/GenBank/DDBJ whole genome shotgun (WGS) entry which is preliminary data.</text>
</comment>
<feature type="region of interest" description="Disordered" evidence="2">
    <location>
        <begin position="1"/>
        <end position="217"/>
    </location>
</feature>
<gene>
    <name evidence="4" type="ORF">C8Q71DRAFT_906411</name>
</gene>
<feature type="compositionally biased region" description="Pro residues" evidence="2">
    <location>
        <begin position="482"/>
        <end position="498"/>
    </location>
</feature>
<name>A0ABQ8KL01_9APHY</name>
<feature type="compositionally biased region" description="Low complexity" evidence="2">
    <location>
        <begin position="165"/>
        <end position="204"/>
    </location>
</feature>
<feature type="compositionally biased region" description="Pro residues" evidence="2">
    <location>
        <begin position="92"/>
        <end position="109"/>
    </location>
</feature>
<dbReference type="RefSeq" id="XP_047780549.1">
    <property type="nucleotide sequence ID" value="XM_047928924.1"/>
</dbReference>
<feature type="region of interest" description="Disordered" evidence="2">
    <location>
        <begin position="474"/>
        <end position="512"/>
    </location>
</feature>
<sequence length="608" mass="66358">MGRKPPSMSEKAAGKRRARQEVPDEDAPQQPEEPAVYLADHAPPAGFPATDAQYPGSTPAPLPQGSGPMPSYYPSHPHSLHHFHPSAYTHPAPYPSPYPSHPLPGPPRHYPVAPTAPHSEHRSDGRQDSPDIVIKEEPSDDDTVFPEIRTILAEPVAGKKRQRKSAAGAKGKGVAANSPALPQPSPAAAAGGRRQPAASNPGPARRGGRQPGATGYTDADLTEMLRLVRMFLPIGPDEWATVVAHFNKWARANGRGERQVKAFRSKWDAIVRTPKPTGKAEVPWFVEESWDINDLIEQRAHVRPLNDARIDSVEQPRGAGGQEVIEIMDTDEEEESKRYVVRKKARTANASAGASPSVAAGTAPRGQTRTGMSNNLISSIASAFDPAVQTARDEARAARHVDNFHLQSLISDLHHYRLRNETLQERYLEEKRRGDRLEDELRRRDEHQAFLEQIAKTTGEPYYSVHARLFGTPASRRIPATEPGPAPPRAIEPAPTPGPSNQSSRPPRHGSPILDRASIAAMAALAREEAGEAHVPLRSRERLQGMPITPHSPRHDACPSDTGASTQVDRGNVTAPEPPAPSHELDEETSYEVTVTPRKRRTEHEGSD</sequence>
<feature type="compositionally biased region" description="Low complexity" evidence="2">
    <location>
        <begin position="66"/>
        <end position="77"/>
    </location>
</feature>
<feature type="compositionally biased region" description="Low complexity" evidence="2">
    <location>
        <begin position="348"/>
        <end position="364"/>
    </location>
</feature>
<reference evidence="4 5" key="1">
    <citation type="journal article" date="2021" name="Environ. Microbiol.">
        <title>Gene family expansions and transcriptome signatures uncover fungal adaptations to wood decay.</title>
        <authorList>
            <person name="Hage H."/>
            <person name="Miyauchi S."/>
            <person name="Viragh M."/>
            <person name="Drula E."/>
            <person name="Min B."/>
            <person name="Chaduli D."/>
            <person name="Navarro D."/>
            <person name="Favel A."/>
            <person name="Norest M."/>
            <person name="Lesage-Meessen L."/>
            <person name="Balint B."/>
            <person name="Merenyi Z."/>
            <person name="de Eugenio L."/>
            <person name="Morin E."/>
            <person name="Martinez A.T."/>
            <person name="Baldrian P."/>
            <person name="Stursova M."/>
            <person name="Martinez M.J."/>
            <person name="Novotny C."/>
            <person name="Magnuson J.K."/>
            <person name="Spatafora J.W."/>
            <person name="Maurice S."/>
            <person name="Pangilinan J."/>
            <person name="Andreopoulos W."/>
            <person name="LaButti K."/>
            <person name="Hundley H."/>
            <person name="Na H."/>
            <person name="Kuo A."/>
            <person name="Barry K."/>
            <person name="Lipzen A."/>
            <person name="Henrissat B."/>
            <person name="Riley R."/>
            <person name="Ahrendt S."/>
            <person name="Nagy L.G."/>
            <person name="Grigoriev I.V."/>
            <person name="Martin F."/>
            <person name="Rosso M.N."/>
        </authorList>
    </citation>
    <scope>NUCLEOTIDE SEQUENCE [LARGE SCALE GENOMIC DNA]</scope>
    <source>
        <strain evidence="4 5">CIRM-BRFM 1785</strain>
    </source>
</reference>
<keyword evidence="1" id="KW-0175">Coiled coil</keyword>
<proteinExistence type="predicted"/>
<evidence type="ECO:0000313" key="5">
    <source>
        <dbReference type="Proteomes" id="UP000814176"/>
    </source>
</evidence>
<dbReference type="PANTHER" id="PTHR34409:SF1">
    <property type="entry name" value="MYB-LIKE DOMAIN-CONTAINING PROTEIN"/>
    <property type="match status" value="1"/>
</dbReference>
<feature type="region of interest" description="Disordered" evidence="2">
    <location>
        <begin position="530"/>
        <end position="608"/>
    </location>
</feature>
<evidence type="ECO:0000256" key="2">
    <source>
        <dbReference type="SAM" id="MobiDB-lite"/>
    </source>
</evidence>
<protein>
    <recommendedName>
        <fullName evidence="3">DUF6818 domain-containing protein</fullName>
    </recommendedName>
</protein>
<feature type="region of interest" description="Disordered" evidence="2">
    <location>
        <begin position="345"/>
        <end position="369"/>
    </location>
</feature>
<dbReference type="InterPro" id="IPR049203">
    <property type="entry name" value="DUF6818"/>
</dbReference>
<dbReference type="PANTHER" id="PTHR34409">
    <property type="entry name" value="SET DOMAIN-CONTAINING PROTEIN"/>
    <property type="match status" value="1"/>
</dbReference>
<feature type="domain" description="DUF6818" evidence="3">
    <location>
        <begin position="233"/>
        <end position="308"/>
    </location>
</feature>
<feature type="compositionally biased region" description="Basic and acidic residues" evidence="2">
    <location>
        <begin position="118"/>
        <end position="137"/>
    </location>
</feature>
<evidence type="ECO:0000313" key="4">
    <source>
        <dbReference type="EMBL" id="KAH9838634.1"/>
    </source>
</evidence>
<feature type="coiled-coil region" evidence="1">
    <location>
        <begin position="406"/>
        <end position="440"/>
    </location>
</feature>
<organism evidence="4 5">
    <name type="scientific">Rhodofomes roseus</name>
    <dbReference type="NCBI Taxonomy" id="34475"/>
    <lineage>
        <taxon>Eukaryota</taxon>
        <taxon>Fungi</taxon>
        <taxon>Dikarya</taxon>
        <taxon>Basidiomycota</taxon>
        <taxon>Agaricomycotina</taxon>
        <taxon>Agaricomycetes</taxon>
        <taxon>Polyporales</taxon>
        <taxon>Rhodofomes</taxon>
    </lineage>
</organism>
<dbReference type="EMBL" id="JADCUA010000007">
    <property type="protein sequence ID" value="KAH9838634.1"/>
    <property type="molecule type" value="Genomic_DNA"/>
</dbReference>
<dbReference type="GeneID" id="72009656"/>
<evidence type="ECO:0000259" key="3">
    <source>
        <dbReference type="Pfam" id="PF20681"/>
    </source>
</evidence>
<keyword evidence="5" id="KW-1185">Reference proteome</keyword>